<evidence type="ECO:0000313" key="3">
    <source>
        <dbReference type="Proteomes" id="UP000284842"/>
    </source>
</evidence>
<dbReference type="InParanoid" id="A0A409YB51"/>
<accession>A0A409YB51</accession>
<proteinExistence type="predicted"/>
<feature type="compositionally biased region" description="Low complexity" evidence="1">
    <location>
        <begin position="39"/>
        <end position="51"/>
    </location>
</feature>
<dbReference type="AlphaFoldDB" id="A0A409YB51"/>
<reference evidence="2 3" key="1">
    <citation type="journal article" date="2018" name="Evol. Lett.">
        <title>Horizontal gene cluster transfer increased hallucinogenic mushroom diversity.</title>
        <authorList>
            <person name="Reynolds H.T."/>
            <person name="Vijayakumar V."/>
            <person name="Gluck-Thaler E."/>
            <person name="Korotkin H.B."/>
            <person name="Matheny P.B."/>
            <person name="Slot J.C."/>
        </authorList>
    </citation>
    <scope>NUCLEOTIDE SEQUENCE [LARGE SCALE GENOMIC DNA]</scope>
    <source>
        <strain evidence="2 3">2629</strain>
    </source>
</reference>
<name>A0A409YB51_9AGAR</name>
<dbReference type="OrthoDB" id="9985637at2759"/>
<sequence>MSQELKGGATNEAQNLSSSLRPSAQPTARTSFISQPHGSAASSNPAQAPAPVSMSPELDQTLAMLSSHRSVLGYLLITRGQHPSIIRHSGVVFEGEQGKRYAAVIARIVQSVQTGLEEVRGDDGLSGAAAETDADDIRFMRIRTKRHEIMISPDDKYLLAVLHDPAT</sequence>
<dbReference type="Gene3D" id="3.30.450.30">
    <property type="entry name" value="Dynein light chain 2a, cytoplasmic"/>
    <property type="match status" value="1"/>
</dbReference>
<gene>
    <name evidence="2" type="ORF">CVT24_004958</name>
</gene>
<comment type="caution">
    <text evidence="2">The sequence shown here is derived from an EMBL/GenBank/DDBJ whole genome shotgun (WGS) entry which is preliminary data.</text>
</comment>
<organism evidence="2 3">
    <name type="scientific">Panaeolus cyanescens</name>
    <dbReference type="NCBI Taxonomy" id="181874"/>
    <lineage>
        <taxon>Eukaryota</taxon>
        <taxon>Fungi</taxon>
        <taxon>Dikarya</taxon>
        <taxon>Basidiomycota</taxon>
        <taxon>Agaricomycotina</taxon>
        <taxon>Agaricomycetes</taxon>
        <taxon>Agaricomycetidae</taxon>
        <taxon>Agaricales</taxon>
        <taxon>Agaricineae</taxon>
        <taxon>Galeropsidaceae</taxon>
        <taxon>Panaeolus</taxon>
    </lineage>
</organism>
<keyword evidence="3" id="KW-1185">Reference proteome</keyword>
<evidence type="ECO:0008006" key="4">
    <source>
        <dbReference type="Google" id="ProtNLM"/>
    </source>
</evidence>
<dbReference type="EMBL" id="NHTK01001324">
    <property type="protein sequence ID" value="PPR00219.1"/>
    <property type="molecule type" value="Genomic_DNA"/>
</dbReference>
<evidence type="ECO:0000313" key="2">
    <source>
        <dbReference type="EMBL" id="PPR00219.1"/>
    </source>
</evidence>
<dbReference type="Proteomes" id="UP000284842">
    <property type="component" value="Unassembled WGS sequence"/>
</dbReference>
<feature type="compositionally biased region" description="Polar residues" evidence="1">
    <location>
        <begin position="11"/>
        <end position="37"/>
    </location>
</feature>
<evidence type="ECO:0000256" key="1">
    <source>
        <dbReference type="SAM" id="MobiDB-lite"/>
    </source>
</evidence>
<dbReference type="PANTHER" id="PTHR10779">
    <property type="entry name" value="DYNEIN LIGHT CHAIN ROADBLOCK"/>
    <property type="match status" value="1"/>
</dbReference>
<dbReference type="STRING" id="181874.A0A409YB51"/>
<feature type="region of interest" description="Disordered" evidence="1">
    <location>
        <begin position="1"/>
        <end position="54"/>
    </location>
</feature>
<dbReference type="SUPFAM" id="SSF103196">
    <property type="entry name" value="Roadblock/LC7 domain"/>
    <property type="match status" value="1"/>
</dbReference>
<protein>
    <recommendedName>
        <fullName evidence="4">Roadblock/LAMTOR2 domain-containing protein</fullName>
    </recommendedName>
</protein>